<dbReference type="AlphaFoldDB" id="A0AB39V0E4"/>
<dbReference type="Pfam" id="PF01784">
    <property type="entry name" value="DUF34_NIF3"/>
    <property type="match status" value="1"/>
</dbReference>
<name>A0AB39V0E4_9GAMM</name>
<evidence type="ECO:0000256" key="1">
    <source>
        <dbReference type="ARBA" id="ARBA00006964"/>
    </source>
</evidence>
<dbReference type="EMBL" id="CP154858">
    <property type="protein sequence ID" value="XDT73566.1"/>
    <property type="molecule type" value="Genomic_DNA"/>
</dbReference>
<reference evidence="5" key="1">
    <citation type="submission" date="2024-05" db="EMBL/GenBank/DDBJ databases">
        <title>Genome sequencing of novel strain.</title>
        <authorList>
            <person name="Ganbat D."/>
            <person name="Ganbat S."/>
            <person name="Lee S.-J."/>
        </authorList>
    </citation>
    <scope>NUCLEOTIDE SEQUENCE</scope>
    <source>
        <strain evidence="5">SMD15-11</strain>
    </source>
</reference>
<feature type="binding site" evidence="4">
    <location>
        <position position="224"/>
    </location>
    <ligand>
        <name>a divalent metal cation</name>
        <dbReference type="ChEBI" id="CHEBI:60240"/>
        <label>1</label>
    </ligand>
</feature>
<protein>
    <recommendedName>
        <fullName evidence="2">GTP cyclohydrolase 1 type 2 homolog</fullName>
    </recommendedName>
</protein>
<evidence type="ECO:0000313" key="5">
    <source>
        <dbReference type="EMBL" id="XDT73566.1"/>
    </source>
</evidence>
<accession>A0AB39V0E4</accession>
<keyword evidence="3 4" id="KW-0479">Metal-binding</keyword>
<proteinExistence type="inferred from homology"/>
<dbReference type="GO" id="GO:0005737">
    <property type="term" value="C:cytoplasm"/>
    <property type="evidence" value="ECO:0007669"/>
    <property type="project" value="TreeGrafter"/>
</dbReference>
<dbReference type="InterPro" id="IPR002678">
    <property type="entry name" value="DUF34/NIF3"/>
</dbReference>
<feature type="binding site" evidence="4">
    <location>
        <position position="64"/>
    </location>
    <ligand>
        <name>a divalent metal cation</name>
        <dbReference type="ChEBI" id="CHEBI:60240"/>
        <label>2</label>
    </ligand>
</feature>
<feature type="binding site" evidence="4">
    <location>
        <position position="102"/>
    </location>
    <ligand>
        <name>a divalent metal cation</name>
        <dbReference type="ChEBI" id="CHEBI:60240"/>
        <label>1</label>
    </ligand>
</feature>
<dbReference type="InterPro" id="IPR036069">
    <property type="entry name" value="DUF34/NIF3_sf"/>
</dbReference>
<sequence length="252" mass="27583">MVDRGTLIGQLDEWLQPDLYRDYCPNGLQLDGKHQVGHVVTAVTASQHVIEHAVEAGADLLLVHHGWFWKNENPTITGIKYRRVRALMDAGISLVAYHLPLDCHPELGNNACLARLMGWVVDGQVRAGGTEGLLWYGHLHAPASLEQLCEGLERVLGRRPLPVSGHDRPINTIAWCTGAAQGFIETAAALGVDAYISGEISEPTYHLARELGIHYIAAGHHATERYGVQALGAALEKQFGVTWQFVDEPNPV</sequence>
<dbReference type="SUPFAM" id="SSF102705">
    <property type="entry name" value="NIF3 (NGG1p interacting factor 3)-like"/>
    <property type="match status" value="1"/>
</dbReference>
<feature type="binding site" evidence="4">
    <location>
        <position position="220"/>
    </location>
    <ligand>
        <name>a divalent metal cation</name>
        <dbReference type="ChEBI" id="CHEBI:60240"/>
        <label>1</label>
    </ligand>
</feature>
<dbReference type="PANTHER" id="PTHR13799:SF14">
    <property type="entry name" value="GTP CYCLOHYDROLASE 1 TYPE 2 HOMOLOG"/>
    <property type="match status" value="1"/>
</dbReference>
<dbReference type="KEGG" id="tcd:AAIA72_06245"/>
<feature type="binding site" evidence="4">
    <location>
        <position position="65"/>
    </location>
    <ligand>
        <name>a divalent metal cation</name>
        <dbReference type="ChEBI" id="CHEBI:60240"/>
        <label>1</label>
    </ligand>
</feature>
<gene>
    <name evidence="5" type="ORF">AAIA72_06245</name>
</gene>
<organism evidence="5">
    <name type="scientific">Thermohahella caldifontis</name>
    <dbReference type="NCBI Taxonomy" id="3142973"/>
    <lineage>
        <taxon>Bacteria</taxon>
        <taxon>Pseudomonadati</taxon>
        <taxon>Pseudomonadota</taxon>
        <taxon>Gammaproteobacteria</taxon>
        <taxon>Oceanospirillales</taxon>
        <taxon>Hahellaceae</taxon>
        <taxon>Thermohahella</taxon>
    </lineage>
</organism>
<dbReference type="FunFam" id="3.40.1390.30:FF:000002">
    <property type="entry name" value="Nif3-like dinuclear metal center protein"/>
    <property type="match status" value="1"/>
</dbReference>
<evidence type="ECO:0000256" key="4">
    <source>
        <dbReference type="PIRSR" id="PIRSR602678-1"/>
    </source>
</evidence>
<dbReference type="Gene3D" id="3.40.1390.30">
    <property type="entry name" value="NIF3 (NGG1p interacting factor 3)-like"/>
    <property type="match status" value="2"/>
</dbReference>
<dbReference type="PANTHER" id="PTHR13799">
    <property type="entry name" value="NGG1 INTERACTING FACTOR 3"/>
    <property type="match status" value="1"/>
</dbReference>
<evidence type="ECO:0000256" key="3">
    <source>
        <dbReference type="ARBA" id="ARBA00022723"/>
    </source>
</evidence>
<evidence type="ECO:0000256" key="2">
    <source>
        <dbReference type="ARBA" id="ARBA00022112"/>
    </source>
</evidence>
<comment type="similarity">
    <text evidence="1">Belongs to the GTP cyclohydrolase I type 2/NIF3 family.</text>
</comment>
<dbReference type="RefSeq" id="WP_369602552.1">
    <property type="nucleotide sequence ID" value="NZ_CP154858.1"/>
</dbReference>
<dbReference type="GO" id="GO:0046872">
    <property type="term" value="F:metal ion binding"/>
    <property type="evidence" value="ECO:0007669"/>
    <property type="project" value="UniProtKB-KW"/>
</dbReference>
<dbReference type="NCBIfam" id="TIGR00486">
    <property type="entry name" value="YbgI_SA1388"/>
    <property type="match status" value="1"/>
</dbReference>